<keyword evidence="8 9" id="KW-0560">Oxidoreductase</keyword>
<feature type="binding site" evidence="9">
    <location>
        <position position="238"/>
    </location>
    <ligand>
        <name>FMN</name>
        <dbReference type="ChEBI" id="CHEBI:58210"/>
    </ligand>
</feature>
<dbReference type="Gene3D" id="3.20.20.70">
    <property type="entry name" value="Aldolase class I"/>
    <property type="match status" value="1"/>
</dbReference>
<feature type="domain" description="Dihydroorotate dehydrogenase catalytic" evidence="11">
    <location>
        <begin position="26"/>
        <end position="306"/>
    </location>
</feature>
<keyword evidence="7 9" id="KW-0665">Pyrimidine biosynthesis</keyword>
<feature type="binding site" evidence="9">
    <location>
        <begin position="213"/>
        <end position="214"/>
    </location>
    <ligand>
        <name>substrate</name>
    </ligand>
</feature>
<comment type="cofactor">
    <cofactor evidence="9">
        <name>FMN</name>
        <dbReference type="ChEBI" id="CHEBI:58210"/>
    </cofactor>
    <text evidence="9">Binds 1 FMN per subunit.</text>
</comment>
<feature type="binding site" evidence="9">
    <location>
        <position position="186"/>
    </location>
    <ligand>
        <name>FMN</name>
        <dbReference type="ChEBI" id="CHEBI:58210"/>
    </ligand>
</feature>
<evidence type="ECO:0000256" key="5">
    <source>
        <dbReference type="ARBA" id="ARBA00022630"/>
    </source>
</evidence>
<reference evidence="12 13" key="1">
    <citation type="journal article" date="2019" name="Nat. Microbiol.">
        <title>Mediterranean grassland soil C-N compound turnover is dependent on rainfall and depth, and is mediated by genomically divergent microorganisms.</title>
        <authorList>
            <person name="Diamond S."/>
            <person name="Andeer P.F."/>
            <person name="Li Z."/>
            <person name="Crits-Christoph A."/>
            <person name="Burstein D."/>
            <person name="Anantharaman K."/>
            <person name="Lane K.R."/>
            <person name="Thomas B.C."/>
            <person name="Pan C."/>
            <person name="Northen T.R."/>
            <person name="Banfield J.F."/>
        </authorList>
    </citation>
    <scope>NUCLEOTIDE SEQUENCE [LARGE SCALE GENOMIC DNA]</scope>
    <source>
        <strain evidence="12">NP_2</strain>
    </source>
</reference>
<dbReference type="EMBL" id="VBAJ01000009">
    <property type="protein sequence ID" value="TMJ10528.1"/>
    <property type="molecule type" value="Genomic_DNA"/>
</dbReference>
<dbReference type="GO" id="GO:0004152">
    <property type="term" value="F:dihydroorotate dehydrogenase activity"/>
    <property type="evidence" value="ECO:0007669"/>
    <property type="project" value="UniProtKB-UniRule"/>
</dbReference>
<dbReference type="InterPro" id="IPR013785">
    <property type="entry name" value="Aldolase_TIM"/>
</dbReference>
<feature type="binding site" evidence="9">
    <location>
        <begin position="286"/>
        <end position="287"/>
    </location>
    <ligand>
        <name>FMN</name>
        <dbReference type="ChEBI" id="CHEBI:58210"/>
    </ligand>
</feature>
<feature type="binding site" evidence="9">
    <location>
        <position position="212"/>
    </location>
    <ligand>
        <name>FMN</name>
        <dbReference type="ChEBI" id="CHEBI:58210"/>
    </ligand>
</feature>
<evidence type="ECO:0000256" key="9">
    <source>
        <dbReference type="HAMAP-Rule" id="MF_00224"/>
    </source>
</evidence>
<dbReference type="InterPro" id="IPR049622">
    <property type="entry name" value="Dihydroorotate_DH_I"/>
</dbReference>
<keyword evidence="5 9" id="KW-0285">Flavoprotein</keyword>
<sequence>MRITNHESRITNAARGPSPQSPVPSLAVEIAGIKFAHPVLAAPGPLGFGREVQSVVDLPSFAAFVTKSVTLDPRPGHPYPQVVPTVGGWLNSQGLPNHGLAGFVTKDLPFLRTLRIPLIVSIAGETVREFVTLAEWLSREEGVAAVELNVSCPNADRGLIFGVDPQLTREVVAAVRAVCTRPLFVKLTPNVTDIVSIARAAEEAGADALSLINTLVGLAIDIQTRRPKLGAGTGGLSGPAIRPIAVHMVWEVARHCQIPVIGMGGIASAEDALEFLIAGARAVAVGSAVIDRPGVAAEIRVGLERYLQDHQLHDIVDVIGSLKVTGHGS</sequence>
<dbReference type="GO" id="GO:0005737">
    <property type="term" value="C:cytoplasm"/>
    <property type="evidence" value="ECO:0007669"/>
    <property type="project" value="UniProtKB-SubCell"/>
</dbReference>
<dbReference type="NCBIfam" id="NF005574">
    <property type="entry name" value="PRK07259.1"/>
    <property type="match status" value="1"/>
</dbReference>
<gene>
    <name evidence="9" type="primary">pyrD</name>
    <name evidence="12" type="ORF">E6G99_00320</name>
</gene>
<dbReference type="Proteomes" id="UP000318661">
    <property type="component" value="Unassembled WGS sequence"/>
</dbReference>
<comment type="catalytic activity">
    <reaction evidence="9">
        <text>(S)-dihydroorotate + A = orotate + AH2</text>
        <dbReference type="Rhea" id="RHEA:18073"/>
        <dbReference type="ChEBI" id="CHEBI:13193"/>
        <dbReference type="ChEBI" id="CHEBI:17499"/>
        <dbReference type="ChEBI" id="CHEBI:30839"/>
        <dbReference type="ChEBI" id="CHEBI:30864"/>
    </reaction>
</comment>
<comment type="subcellular location">
    <subcellularLocation>
        <location evidence="1 9">Cytoplasm</location>
    </subcellularLocation>
</comment>
<dbReference type="InterPro" id="IPR012135">
    <property type="entry name" value="Dihydroorotate_DH_1_2"/>
</dbReference>
<evidence type="ECO:0000256" key="10">
    <source>
        <dbReference type="SAM" id="MobiDB-lite"/>
    </source>
</evidence>
<dbReference type="SUPFAM" id="SSF51395">
    <property type="entry name" value="FMN-linked oxidoreductases"/>
    <property type="match status" value="1"/>
</dbReference>
<dbReference type="EC" id="1.3.-.-" evidence="9"/>
<dbReference type="CDD" id="cd04740">
    <property type="entry name" value="DHOD_1B_like"/>
    <property type="match status" value="1"/>
</dbReference>
<accession>A0A537LR79</accession>
<comment type="pathway">
    <text evidence="2 9">Pyrimidine metabolism; UMP biosynthesis via de novo pathway.</text>
</comment>
<feature type="binding site" evidence="9">
    <location>
        <position position="149"/>
    </location>
    <ligand>
        <name>FMN</name>
        <dbReference type="ChEBI" id="CHEBI:58210"/>
    </ligand>
</feature>
<keyword evidence="6 9" id="KW-0288">FMN</keyword>
<evidence type="ECO:0000313" key="13">
    <source>
        <dbReference type="Proteomes" id="UP000318661"/>
    </source>
</evidence>
<evidence type="ECO:0000256" key="8">
    <source>
        <dbReference type="ARBA" id="ARBA00023002"/>
    </source>
</evidence>
<dbReference type="PANTHER" id="PTHR48109:SF1">
    <property type="entry name" value="DIHYDROOROTATE DEHYDROGENASE (FUMARATE)"/>
    <property type="match status" value="1"/>
</dbReference>
<dbReference type="GO" id="GO:0006207">
    <property type="term" value="P:'de novo' pyrimidine nucleobase biosynthetic process"/>
    <property type="evidence" value="ECO:0007669"/>
    <property type="project" value="InterPro"/>
</dbReference>
<dbReference type="FunFam" id="3.20.20.70:FF:000027">
    <property type="entry name" value="Dihydropyrimidine dehydrogenase [NADP(+)]"/>
    <property type="match status" value="1"/>
</dbReference>
<feature type="region of interest" description="Disordered" evidence="10">
    <location>
        <begin position="1"/>
        <end position="22"/>
    </location>
</feature>
<comment type="caution">
    <text evidence="9">Lacks conserved residue(s) required for the propagation of feature annotation.</text>
</comment>
<dbReference type="PANTHER" id="PTHR48109">
    <property type="entry name" value="DIHYDROOROTATE DEHYDROGENASE (QUINONE), MITOCHONDRIAL-RELATED"/>
    <property type="match status" value="1"/>
</dbReference>
<evidence type="ECO:0000256" key="6">
    <source>
        <dbReference type="ARBA" id="ARBA00022643"/>
    </source>
</evidence>
<dbReference type="Pfam" id="PF01180">
    <property type="entry name" value="DHO_dh"/>
    <property type="match status" value="1"/>
</dbReference>
<evidence type="ECO:0000256" key="4">
    <source>
        <dbReference type="ARBA" id="ARBA00022490"/>
    </source>
</evidence>
<keyword evidence="4 9" id="KW-0963">Cytoplasm</keyword>
<feature type="active site" description="Nucleophile" evidence="9">
    <location>
        <position position="152"/>
    </location>
</feature>
<name>A0A537LR79_9BACT</name>
<dbReference type="UniPathway" id="UPA00070"/>
<dbReference type="HAMAP" id="MF_00224">
    <property type="entry name" value="DHO_dh_type1"/>
    <property type="match status" value="1"/>
</dbReference>
<feature type="binding site" evidence="9">
    <location>
        <begin position="264"/>
        <end position="265"/>
    </location>
    <ligand>
        <name>FMN</name>
        <dbReference type="ChEBI" id="CHEBI:58210"/>
    </ligand>
</feature>
<dbReference type="InterPro" id="IPR005720">
    <property type="entry name" value="Dihydroorotate_DH_cat"/>
</dbReference>
<dbReference type="InterPro" id="IPR033888">
    <property type="entry name" value="DHOD_1B"/>
</dbReference>
<feature type="binding site" evidence="9">
    <location>
        <position position="149"/>
    </location>
    <ligand>
        <name>substrate</name>
    </ligand>
</feature>
<dbReference type="PROSITE" id="PS00912">
    <property type="entry name" value="DHODEHASE_2"/>
    <property type="match status" value="1"/>
</dbReference>
<dbReference type="GO" id="GO:0044205">
    <property type="term" value="P:'de novo' UMP biosynthetic process"/>
    <property type="evidence" value="ECO:0007669"/>
    <property type="project" value="UniProtKB-UniRule"/>
</dbReference>
<dbReference type="InterPro" id="IPR050074">
    <property type="entry name" value="DHO_dehydrogenase"/>
</dbReference>
<proteinExistence type="inferred from homology"/>
<comment type="function">
    <text evidence="9">Catalyzes the conversion of dihydroorotate to orotate.</text>
</comment>
<dbReference type="AlphaFoldDB" id="A0A537LR79"/>
<protein>
    <recommendedName>
        <fullName evidence="9">Dihydroorotate dehydrogenase</fullName>
        <shortName evidence="9">DHOD</shortName>
        <shortName evidence="9">DHODase</shortName>
        <shortName evidence="9">DHOdehase</shortName>
        <ecNumber evidence="9">1.3.-.-</ecNumber>
    </recommendedName>
</protein>
<evidence type="ECO:0000256" key="3">
    <source>
        <dbReference type="ARBA" id="ARBA00008008"/>
    </source>
</evidence>
<evidence type="ECO:0000256" key="7">
    <source>
        <dbReference type="ARBA" id="ARBA00022975"/>
    </source>
</evidence>
<dbReference type="InterPro" id="IPR024920">
    <property type="entry name" value="Dihydroorotate_DH_1"/>
</dbReference>
<feature type="binding site" evidence="9">
    <location>
        <position position="67"/>
    </location>
    <ligand>
        <name>substrate</name>
    </ligand>
</feature>
<organism evidence="12 13">
    <name type="scientific">Candidatus Segetimicrobium genomatis</name>
    <dbReference type="NCBI Taxonomy" id="2569760"/>
    <lineage>
        <taxon>Bacteria</taxon>
        <taxon>Bacillati</taxon>
        <taxon>Candidatus Sysuimicrobiota</taxon>
        <taxon>Candidatus Sysuimicrobiia</taxon>
        <taxon>Candidatus Sysuimicrobiales</taxon>
        <taxon>Candidatus Segetimicrobiaceae</taxon>
        <taxon>Candidatus Segetimicrobium</taxon>
    </lineage>
</organism>
<comment type="similarity">
    <text evidence="3 9">Belongs to the dihydroorotate dehydrogenase family. Type 1 subfamily.</text>
</comment>
<evidence type="ECO:0000256" key="1">
    <source>
        <dbReference type="ARBA" id="ARBA00004496"/>
    </source>
</evidence>
<dbReference type="NCBIfam" id="TIGR01037">
    <property type="entry name" value="pyrD_sub1_fam"/>
    <property type="match status" value="1"/>
</dbReference>
<evidence type="ECO:0000313" key="12">
    <source>
        <dbReference type="EMBL" id="TMJ10528.1"/>
    </source>
</evidence>
<evidence type="ECO:0000256" key="2">
    <source>
        <dbReference type="ARBA" id="ARBA00004725"/>
    </source>
</evidence>
<feature type="binding site" evidence="9">
    <location>
        <begin position="67"/>
        <end position="68"/>
    </location>
    <ligand>
        <name>FMN</name>
        <dbReference type="ChEBI" id="CHEBI:58210"/>
    </ligand>
</feature>
<dbReference type="PIRSF" id="PIRSF000164">
    <property type="entry name" value="DHO_oxidase"/>
    <property type="match status" value="1"/>
</dbReference>
<evidence type="ECO:0000259" key="11">
    <source>
        <dbReference type="Pfam" id="PF01180"/>
    </source>
</evidence>
<comment type="caution">
    <text evidence="12">The sequence shown here is derived from an EMBL/GenBank/DDBJ whole genome shotgun (WGS) entry which is preliminary data.</text>
</comment>
<dbReference type="InterPro" id="IPR001295">
    <property type="entry name" value="Dihydroorotate_DH_CS"/>
</dbReference>